<reference evidence="1 2" key="1">
    <citation type="journal article" date="2015" name="Genome Biol. Evol.">
        <title>Comparative Genomics of a Bacterivorous Green Alga Reveals Evolutionary Causalities and Consequences of Phago-Mixotrophic Mode of Nutrition.</title>
        <authorList>
            <person name="Burns J.A."/>
            <person name="Paasch A."/>
            <person name="Narechania A."/>
            <person name="Kim E."/>
        </authorList>
    </citation>
    <scope>NUCLEOTIDE SEQUENCE [LARGE SCALE GENOMIC DNA]</scope>
    <source>
        <strain evidence="1 2">PLY_AMNH</strain>
    </source>
</reference>
<name>A0AAE0FBI7_9CHLO</name>
<proteinExistence type="predicted"/>
<organism evidence="1 2">
    <name type="scientific">Cymbomonas tetramitiformis</name>
    <dbReference type="NCBI Taxonomy" id="36881"/>
    <lineage>
        <taxon>Eukaryota</taxon>
        <taxon>Viridiplantae</taxon>
        <taxon>Chlorophyta</taxon>
        <taxon>Pyramimonadophyceae</taxon>
        <taxon>Pyramimonadales</taxon>
        <taxon>Pyramimonadaceae</taxon>
        <taxon>Cymbomonas</taxon>
    </lineage>
</organism>
<comment type="caution">
    <text evidence="1">The sequence shown here is derived from an EMBL/GenBank/DDBJ whole genome shotgun (WGS) entry which is preliminary data.</text>
</comment>
<dbReference type="Proteomes" id="UP001190700">
    <property type="component" value="Unassembled WGS sequence"/>
</dbReference>
<gene>
    <name evidence="1" type="ORF">CYMTET_34516</name>
</gene>
<accession>A0AAE0FBI7</accession>
<dbReference type="EMBL" id="LGRX02021751">
    <property type="protein sequence ID" value="KAK3256341.1"/>
    <property type="molecule type" value="Genomic_DNA"/>
</dbReference>
<evidence type="ECO:0000313" key="2">
    <source>
        <dbReference type="Proteomes" id="UP001190700"/>
    </source>
</evidence>
<keyword evidence="2" id="KW-1185">Reference proteome</keyword>
<dbReference type="AlphaFoldDB" id="A0AAE0FBI7"/>
<sequence>MASRCALYAQPDKRVASPVCALAANQKTGQPVCARAANQKTGQPILVTSDVKGELYVIDHTTGSIVFRWGSAKASPNADAGTFSSLPAHGPSITPAGDLLWFESGAVQLSPDRGTDGSFRRADDHFGPPSTAWSCMQDDWSECSEGGTAQRLPNGNTLMTCGAGLVPPSHSAGWEMREVDKACHVVWKHANPYDQLSTWASQKMFMYFHPQNHTKILGATRYASSFGGLKGKSVWTSRDVTACLTATLDAIKARIL</sequence>
<evidence type="ECO:0000313" key="1">
    <source>
        <dbReference type="EMBL" id="KAK3256341.1"/>
    </source>
</evidence>
<protein>
    <submittedName>
        <fullName evidence="1">Uncharacterized protein</fullName>
    </submittedName>
</protein>